<organism evidence="2 3">
    <name type="scientific">Dyadobacter psychrotolerans</name>
    <dbReference type="NCBI Taxonomy" id="2541721"/>
    <lineage>
        <taxon>Bacteria</taxon>
        <taxon>Pseudomonadati</taxon>
        <taxon>Bacteroidota</taxon>
        <taxon>Cytophagia</taxon>
        <taxon>Cytophagales</taxon>
        <taxon>Spirosomataceae</taxon>
        <taxon>Dyadobacter</taxon>
    </lineage>
</organism>
<dbReference type="AlphaFoldDB" id="A0A4R5DMC9"/>
<dbReference type="EMBL" id="SMFL01000004">
    <property type="protein sequence ID" value="TDE15289.1"/>
    <property type="molecule type" value="Genomic_DNA"/>
</dbReference>
<gene>
    <name evidence="2" type="ORF">E0F88_12255</name>
</gene>
<keyword evidence="1" id="KW-0812">Transmembrane</keyword>
<accession>A0A4R5DMC9</accession>
<evidence type="ECO:0000313" key="3">
    <source>
        <dbReference type="Proteomes" id="UP000294850"/>
    </source>
</evidence>
<proteinExistence type="predicted"/>
<dbReference type="RefSeq" id="WP_131958552.1">
    <property type="nucleotide sequence ID" value="NZ_SMFL01000004.1"/>
</dbReference>
<dbReference type="Proteomes" id="UP000294850">
    <property type="component" value="Unassembled WGS sequence"/>
</dbReference>
<evidence type="ECO:0000256" key="1">
    <source>
        <dbReference type="SAM" id="Phobius"/>
    </source>
</evidence>
<keyword evidence="3" id="KW-1185">Reference proteome</keyword>
<reference evidence="2 3" key="1">
    <citation type="submission" date="2019-03" db="EMBL/GenBank/DDBJ databases">
        <title>Dyadobacter AR-3-6 sp. nov., isolated from arctic soil.</title>
        <authorList>
            <person name="Chaudhary D.K."/>
        </authorList>
    </citation>
    <scope>NUCLEOTIDE SEQUENCE [LARGE SCALE GENOMIC DNA]</scope>
    <source>
        <strain evidence="2 3">AR-3-6</strain>
    </source>
</reference>
<name>A0A4R5DMC9_9BACT</name>
<evidence type="ECO:0000313" key="2">
    <source>
        <dbReference type="EMBL" id="TDE15289.1"/>
    </source>
</evidence>
<keyword evidence="1" id="KW-1133">Transmembrane helix</keyword>
<feature type="transmembrane region" description="Helical" evidence="1">
    <location>
        <begin position="77"/>
        <end position="94"/>
    </location>
</feature>
<sequence>MDDIPILQFTTDPSGNVTYTNSTAPKPATATTGTKWWEQVIGVVPALVTAIFGGNAQAQPTTGYIPTPYAQTSSNNNNLLVIVAVAIVLIVFLMKKK</sequence>
<comment type="caution">
    <text evidence="2">The sequence shown here is derived from an EMBL/GenBank/DDBJ whole genome shotgun (WGS) entry which is preliminary data.</text>
</comment>
<protein>
    <submittedName>
        <fullName evidence="2">Uncharacterized protein</fullName>
    </submittedName>
</protein>
<keyword evidence="1" id="KW-0472">Membrane</keyword>